<sequence>MSAHTVMTSCNVVTQDLQKTSPGVLIKGHTHIARMLSPKVLRNEYRGLLTDCGSFRHLLRYLDTLIDRPTVIEIMDQHFLDPPKPSAFVTDERVNYPGVATFVNSCIAMCSNAYLQMFTQLHSEVIKMLPENSRCLKNYLFYVYNKAAGDSYKNTSKLKADLVALMALGPGEQDLAFWTLLDEALGKQIETICEEKFNWLDLVPQCATHARAMFTRCPLRVYRLIPRGRNPVVKCSWSTHHRNVIEARAFSACRGDFGAPVLFASYEPFTNNHLCTTNVYLLPDPGVISEACFRVITSRNDFAKHAEELHSRNFSVSLLRDEGKTLEFCESAWDLCECVLHAMLGYIASLNSGFMQQDVSIGNYLKLKFPVIMKPFTTNKQTELLDAFMNPQHISNRIEVRDKVEELRAYEETVGEDEVARFLQEVIHEATILQKNVSEKFKHSQVCKIIISDGDLATYVPAHFSTAHSKVDLSGTYEFMSMKLANAADQGRSYLRTPLDDMFSFYYVTLWATISNPSFGERTVQEKTWTKQFISGARENVVQDFRHLSSDTRLSTYSPLVQAMHLVLRDWRKELDSIEDDMYDGRQQGVPSSSLVAFDLYAYRAVNAFLNVLVKHLDKISEDLI</sequence>
<accession>A0A0H2RZM4</accession>
<keyword evidence="2" id="KW-1185">Reference proteome</keyword>
<evidence type="ECO:0000313" key="2">
    <source>
        <dbReference type="Proteomes" id="UP000053477"/>
    </source>
</evidence>
<proteinExistence type="predicted"/>
<organism evidence="1 2">
    <name type="scientific">Schizopora paradoxa</name>
    <dbReference type="NCBI Taxonomy" id="27342"/>
    <lineage>
        <taxon>Eukaryota</taxon>
        <taxon>Fungi</taxon>
        <taxon>Dikarya</taxon>
        <taxon>Basidiomycota</taxon>
        <taxon>Agaricomycotina</taxon>
        <taxon>Agaricomycetes</taxon>
        <taxon>Hymenochaetales</taxon>
        <taxon>Schizoporaceae</taxon>
        <taxon>Schizopora</taxon>
    </lineage>
</organism>
<gene>
    <name evidence="1" type="ORF">SCHPADRAFT_996286</name>
</gene>
<evidence type="ECO:0008006" key="3">
    <source>
        <dbReference type="Google" id="ProtNLM"/>
    </source>
</evidence>
<dbReference type="Proteomes" id="UP000053477">
    <property type="component" value="Unassembled WGS sequence"/>
</dbReference>
<dbReference type="STRING" id="27342.A0A0H2RZM4"/>
<evidence type="ECO:0000313" key="1">
    <source>
        <dbReference type="EMBL" id="KLO14918.1"/>
    </source>
</evidence>
<protein>
    <recommendedName>
        <fullName evidence="3">Fungal-type protein kinase domain-containing protein</fullName>
    </recommendedName>
</protein>
<reference evidence="1 2" key="1">
    <citation type="submission" date="2015-04" db="EMBL/GenBank/DDBJ databases">
        <title>Complete genome sequence of Schizopora paradoxa KUC8140, a cosmopolitan wood degrader in East Asia.</title>
        <authorList>
            <consortium name="DOE Joint Genome Institute"/>
            <person name="Min B."/>
            <person name="Park H."/>
            <person name="Jang Y."/>
            <person name="Kim J.-J."/>
            <person name="Kim K.H."/>
            <person name="Pangilinan J."/>
            <person name="Lipzen A."/>
            <person name="Riley R."/>
            <person name="Grigoriev I.V."/>
            <person name="Spatafora J.W."/>
            <person name="Choi I.-G."/>
        </authorList>
    </citation>
    <scope>NUCLEOTIDE SEQUENCE [LARGE SCALE GENOMIC DNA]</scope>
    <source>
        <strain evidence="1 2">KUC8140</strain>
    </source>
</reference>
<name>A0A0H2RZM4_9AGAM</name>
<dbReference type="OrthoDB" id="5584477at2759"/>
<dbReference type="InParanoid" id="A0A0H2RZM4"/>
<dbReference type="AlphaFoldDB" id="A0A0H2RZM4"/>
<dbReference type="EMBL" id="KQ085937">
    <property type="protein sequence ID" value="KLO14918.1"/>
    <property type="molecule type" value="Genomic_DNA"/>
</dbReference>